<evidence type="ECO:0000313" key="3">
    <source>
        <dbReference type="Proteomes" id="UP000281553"/>
    </source>
</evidence>
<dbReference type="AlphaFoldDB" id="A0A3P6PS34"/>
<protein>
    <submittedName>
        <fullName evidence="2">Uncharacterized protein</fullName>
    </submittedName>
</protein>
<proteinExistence type="predicted"/>
<gene>
    <name evidence="2" type="ORF">DILT_LOCUS425</name>
</gene>
<dbReference type="SMR" id="A0A3P6PS34"/>
<evidence type="ECO:0000313" key="2">
    <source>
        <dbReference type="EMBL" id="VDK32503.1"/>
    </source>
</evidence>
<reference evidence="2 3" key="1">
    <citation type="submission" date="2018-11" db="EMBL/GenBank/DDBJ databases">
        <authorList>
            <consortium name="Pathogen Informatics"/>
        </authorList>
    </citation>
    <scope>NUCLEOTIDE SEQUENCE [LARGE SCALE GENOMIC DNA]</scope>
</reference>
<keyword evidence="3" id="KW-1185">Reference proteome</keyword>
<dbReference type="EMBL" id="UYRU01001758">
    <property type="protein sequence ID" value="VDK32503.1"/>
    <property type="molecule type" value="Genomic_DNA"/>
</dbReference>
<dbReference type="OrthoDB" id="6232907at2759"/>
<feature type="coiled-coil region" evidence="1">
    <location>
        <begin position="12"/>
        <end position="67"/>
    </location>
</feature>
<dbReference type="Proteomes" id="UP000281553">
    <property type="component" value="Unassembled WGS sequence"/>
</dbReference>
<accession>A0A3P6PS34</accession>
<keyword evidence="1" id="KW-0175">Coiled coil</keyword>
<evidence type="ECO:0000256" key="1">
    <source>
        <dbReference type="SAM" id="Coils"/>
    </source>
</evidence>
<organism evidence="2 3">
    <name type="scientific">Dibothriocephalus latus</name>
    <name type="common">Fish tapeworm</name>
    <name type="synonym">Diphyllobothrium latum</name>
    <dbReference type="NCBI Taxonomy" id="60516"/>
    <lineage>
        <taxon>Eukaryota</taxon>
        <taxon>Metazoa</taxon>
        <taxon>Spiralia</taxon>
        <taxon>Lophotrochozoa</taxon>
        <taxon>Platyhelminthes</taxon>
        <taxon>Cestoda</taxon>
        <taxon>Eucestoda</taxon>
        <taxon>Diphyllobothriidea</taxon>
        <taxon>Diphyllobothriidae</taxon>
        <taxon>Dibothriocephalus</taxon>
    </lineage>
</organism>
<name>A0A3P6PS34_DIBLA</name>
<sequence length="125" mass="14125">MEREMNEVHDEVEVKMEEIKAVNAAIEKLQQELRTREEENRVVKISLEQTNRQLQVTDAKLKDAQQKLDQQIALTESVRSENQLLTADVKASCLAYPTHDIHAIIAGRKRPLILGNSVLRAIAAG</sequence>